<evidence type="ECO:0000259" key="4">
    <source>
        <dbReference type="PROSITE" id="PS50198"/>
    </source>
</evidence>
<dbReference type="PROSITE" id="PS01096">
    <property type="entry name" value="PPIC_PPIASE_1"/>
    <property type="match status" value="1"/>
</dbReference>
<dbReference type="InterPro" id="IPR046357">
    <property type="entry name" value="PPIase_dom_sf"/>
</dbReference>
<dbReference type="EMBL" id="AP025592">
    <property type="protein sequence ID" value="BDG09693.1"/>
    <property type="molecule type" value="Genomic_DNA"/>
</dbReference>
<dbReference type="PROSITE" id="PS50198">
    <property type="entry name" value="PPIC_PPIASE_2"/>
    <property type="match status" value="1"/>
</dbReference>
<dbReference type="GO" id="GO:0016853">
    <property type="term" value="F:isomerase activity"/>
    <property type="evidence" value="ECO:0007669"/>
    <property type="project" value="UniProtKB-KW"/>
</dbReference>
<evidence type="ECO:0000256" key="1">
    <source>
        <dbReference type="ARBA" id="ARBA00022729"/>
    </source>
</evidence>
<reference evidence="6" key="1">
    <citation type="journal article" date="2022" name="Int. J. Syst. Evol. Microbiol.">
        <title>Anaeromyxobacter oryzae sp. nov., Anaeromyxobacter diazotrophicus sp. nov. and Anaeromyxobacter paludicola sp. nov., isolated from paddy soils.</title>
        <authorList>
            <person name="Itoh H."/>
            <person name="Xu Z."/>
            <person name="Mise K."/>
            <person name="Masuda Y."/>
            <person name="Ushijima N."/>
            <person name="Hayakawa C."/>
            <person name="Shiratori Y."/>
            <person name="Senoo K."/>
        </authorList>
    </citation>
    <scope>NUCLEOTIDE SEQUENCE [LARGE SCALE GENOMIC DNA]</scope>
    <source>
        <strain evidence="6">Red630</strain>
    </source>
</reference>
<proteinExistence type="predicted"/>
<dbReference type="PANTHER" id="PTHR47637:SF1">
    <property type="entry name" value="CHAPERONE SURA"/>
    <property type="match status" value="1"/>
</dbReference>
<dbReference type="Gene3D" id="3.10.50.40">
    <property type="match status" value="1"/>
</dbReference>
<keyword evidence="6" id="KW-1185">Reference proteome</keyword>
<organism evidence="5 6">
    <name type="scientific">Anaeromyxobacter paludicola</name>
    <dbReference type="NCBI Taxonomy" id="2918171"/>
    <lineage>
        <taxon>Bacteria</taxon>
        <taxon>Pseudomonadati</taxon>
        <taxon>Myxococcota</taxon>
        <taxon>Myxococcia</taxon>
        <taxon>Myxococcales</taxon>
        <taxon>Cystobacterineae</taxon>
        <taxon>Anaeromyxobacteraceae</taxon>
        <taxon>Anaeromyxobacter</taxon>
    </lineage>
</organism>
<feature type="domain" description="PpiC" evidence="4">
    <location>
        <begin position="172"/>
        <end position="273"/>
    </location>
</feature>
<dbReference type="InterPro" id="IPR050280">
    <property type="entry name" value="OMP_Chaperone_SurA"/>
</dbReference>
<dbReference type="RefSeq" id="WP_248341966.1">
    <property type="nucleotide sequence ID" value="NZ_AP025592.1"/>
</dbReference>
<dbReference type="Pfam" id="PF00639">
    <property type="entry name" value="Rotamase"/>
    <property type="match status" value="1"/>
</dbReference>
<gene>
    <name evidence="5" type="ORF">AMPC_28060</name>
</gene>
<evidence type="ECO:0000256" key="3">
    <source>
        <dbReference type="SAM" id="SignalP"/>
    </source>
</evidence>
<feature type="chain" id="PRO_5045154657" evidence="3">
    <location>
        <begin position="20"/>
        <end position="345"/>
    </location>
</feature>
<keyword evidence="2 5" id="KW-0413">Isomerase</keyword>
<dbReference type="InterPro" id="IPR000297">
    <property type="entry name" value="PPIase_PpiC"/>
</dbReference>
<accession>A0ABN6NBN0</accession>
<dbReference type="SUPFAM" id="SSF109998">
    <property type="entry name" value="Triger factor/SurA peptide-binding domain-like"/>
    <property type="match status" value="1"/>
</dbReference>
<dbReference type="InterPro" id="IPR027304">
    <property type="entry name" value="Trigger_fact/SurA_dom_sf"/>
</dbReference>
<keyword evidence="2" id="KW-0697">Rotamase</keyword>
<dbReference type="SUPFAM" id="SSF54534">
    <property type="entry name" value="FKBP-like"/>
    <property type="match status" value="1"/>
</dbReference>
<dbReference type="Gene3D" id="1.10.4030.10">
    <property type="entry name" value="Porin chaperone SurA, peptide-binding domain"/>
    <property type="match status" value="1"/>
</dbReference>
<dbReference type="PANTHER" id="PTHR47637">
    <property type="entry name" value="CHAPERONE SURA"/>
    <property type="match status" value="1"/>
</dbReference>
<dbReference type="InterPro" id="IPR023058">
    <property type="entry name" value="PPIase_PpiC_CS"/>
</dbReference>
<evidence type="ECO:0000313" key="5">
    <source>
        <dbReference type="EMBL" id="BDG09693.1"/>
    </source>
</evidence>
<name>A0ABN6NBN0_9BACT</name>
<sequence>MTSLLLAAFLAAAPAASTAPGRVIDRVAAVVNGEVVTLGELIDRLGPQYRELEKETGPEAEKERTRALRLAFDRVVSERLFDAQATALQLEVTDAEVDGAIADIKTRNKLDEAGLDRALAEQGLSRDAFRKAVKRDLESMRLMQVKVRSKVKVTDEDLQAYYQSHLAQFTAGEEVRVRHIFLALDPAAPKSEEGKVEARAEAALKRVRGGADFAQVAREVSQGPSAAEGGELGWLKRGMVQPDLEKAAFRMKKGEISPVLRTQLGFQIIQVEDLRGGGPRPFADVKEEIRDRLTNEQLESYRNQYVSELRKDAIIEVKMPELADLGSAAGQAPATAPASAVEKKP</sequence>
<keyword evidence="1 3" id="KW-0732">Signal</keyword>
<feature type="signal peptide" evidence="3">
    <location>
        <begin position="1"/>
        <end position="19"/>
    </location>
</feature>
<protein>
    <submittedName>
        <fullName evidence="5">Peptidylprolyl isomerase</fullName>
    </submittedName>
</protein>
<dbReference type="Proteomes" id="UP001162734">
    <property type="component" value="Chromosome"/>
</dbReference>
<evidence type="ECO:0000313" key="6">
    <source>
        <dbReference type="Proteomes" id="UP001162734"/>
    </source>
</evidence>
<evidence type="ECO:0000256" key="2">
    <source>
        <dbReference type="PROSITE-ProRule" id="PRU00278"/>
    </source>
</evidence>
<dbReference type="Pfam" id="PF13624">
    <property type="entry name" value="SurA_N_3"/>
    <property type="match status" value="1"/>
</dbReference>